<feature type="compositionally biased region" description="Basic residues" evidence="1">
    <location>
        <begin position="9"/>
        <end position="24"/>
    </location>
</feature>
<gene>
    <name evidence="2" type="ORF">PCOR1329_LOCUS54737</name>
</gene>
<evidence type="ECO:0000313" key="3">
    <source>
        <dbReference type="Proteomes" id="UP001189429"/>
    </source>
</evidence>
<sequence>PSRLPTRTRTLKPGRASRRSYARPRSREGSGARSTRPPRWARRFAGRRKEGGRGGKGGEGGRREVEDQEAALDAVASAIKIPGRGPSAPAPLYTQDSGYKNMAGRCKRVDSTCCPPLGKRDQRQ</sequence>
<protein>
    <submittedName>
        <fullName evidence="2">Uncharacterized protein</fullName>
    </submittedName>
</protein>
<organism evidence="2 3">
    <name type="scientific">Prorocentrum cordatum</name>
    <dbReference type="NCBI Taxonomy" id="2364126"/>
    <lineage>
        <taxon>Eukaryota</taxon>
        <taxon>Sar</taxon>
        <taxon>Alveolata</taxon>
        <taxon>Dinophyceae</taxon>
        <taxon>Prorocentrales</taxon>
        <taxon>Prorocentraceae</taxon>
        <taxon>Prorocentrum</taxon>
    </lineage>
</organism>
<proteinExistence type="predicted"/>
<comment type="caution">
    <text evidence="2">The sequence shown here is derived from an EMBL/GenBank/DDBJ whole genome shotgun (WGS) entry which is preliminary data.</text>
</comment>
<feature type="non-terminal residue" evidence="2">
    <location>
        <position position="1"/>
    </location>
</feature>
<evidence type="ECO:0000313" key="2">
    <source>
        <dbReference type="EMBL" id="CAK0867919.1"/>
    </source>
</evidence>
<evidence type="ECO:0000256" key="1">
    <source>
        <dbReference type="SAM" id="MobiDB-lite"/>
    </source>
</evidence>
<feature type="region of interest" description="Disordered" evidence="1">
    <location>
        <begin position="1"/>
        <end position="98"/>
    </location>
</feature>
<keyword evidence="3" id="KW-1185">Reference proteome</keyword>
<name>A0ABN9V7T5_9DINO</name>
<dbReference type="EMBL" id="CAUYUJ010016694">
    <property type="protein sequence ID" value="CAK0867919.1"/>
    <property type="molecule type" value="Genomic_DNA"/>
</dbReference>
<reference evidence="2" key="1">
    <citation type="submission" date="2023-10" db="EMBL/GenBank/DDBJ databases">
        <authorList>
            <person name="Chen Y."/>
            <person name="Shah S."/>
            <person name="Dougan E. K."/>
            <person name="Thang M."/>
            <person name="Chan C."/>
        </authorList>
    </citation>
    <scope>NUCLEOTIDE SEQUENCE [LARGE SCALE GENOMIC DNA]</scope>
</reference>
<accession>A0ABN9V7T5</accession>
<dbReference type="Proteomes" id="UP001189429">
    <property type="component" value="Unassembled WGS sequence"/>
</dbReference>